<feature type="compositionally biased region" description="Basic residues" evidence="9">
    <location>
        <begin position="1970"/>
        <end position="1981"/>
    </location>
</feature>
<evidence type="ECO:0000256" key="1">
    <source>
        <dbReference type="ARBA" id="ARBA00012493"/>
    </source>
</evidence>
<keyword evidence="8" id="KW-0695">RNA-directed DNA polymerase</keyword>
<keyword evidence="6" id="KW-0255">Endonuclease</keyword>
<name>A0A6L2K502_TANCI</name>
<dbReference type="FunFam" id="3.10.20.370:FF:000001">
    <property type="entry name" value="Retrovirus-related Pol polyprotein from transposon 17.6-like protein"/>
    <property type="match status" value="1"/>
</dbReference>
<dbReference type="PANTHER" id="PTHR42648">
    <property type="entry name" value="TRANSPOSASE, PUTATIVE-RELATED"/>
    <property type="match status" value="1"/>
</dbReference>
<dbReference type="InterPro" id="IPR043502">
    <property type="entry name" value="DNA/RNA_pol_sf"/>
</dbReference>
<dbReference type="SUPFAM" id="SSF53098">
    <property type="entry name" value="Ribonuclease H-like"/>
    <property type="match status" value="2"/>
</dbReference>
<proteinExistence type="predicted"/>
<feature type="compositionally biased region" description="Polar residues" evidence="9">
    <location>
        <begin position="858"/>
        <end position="877"/>
    </location>
</feature>
<dbReference type="InterPro" id="IPR043128">
    <property type="entry name" value="Rev_trsase/Diguanyl_cyclase"/>
</dbReference>
<evidence type="ECO:0000259" key="10">
    <source>
        <dbReference type="PROSITE" id="PS50994"/>
    </source>
</evidence>
<evidence type="ECO:0000256" key="4">
    <source>
        <dbReference type="ARBA" id="ARBA00022722"/>
    </source>
</evidence>
<protein>
    <recommendedName>
        <fullName evidence="1">RNA-directed DNA polymerase</fullName>
        <ecNumber evidence="1">2.7.7.49</ecNumber>
    </recommendedName>
</protein>
<keyword evidence="7" id="KW-0378">Hydrolase</keyword>
<dbReference type="InterPro" id="IPR021109">
    <property type="entry name" value="Peptidase_aspartic_dom_sf"/>
</dbReference>
<dbReference type="EC" id="2.7.7.49" evidence="1"/>
<evidence type="ECO:0000313" key="11">
    <source>
        <dbReference type="EMBL" id="GEU44099.1"/>
    </source>
</evidence>
<dbReference type="GO" id="GO:0015074">
    <property type="term" value="P:DNA integration"/>
    <property type="evidence" value="ECO:0007669"/>
    <property type="project" value="InterPro"/>
</dbReference>
<dbReference type="InterPro" id="IPR012337">
    <property type="entry name" value="RNaseH-like_sf"/>
</dbReference>
<evidence type="ECO:0000256" key="3">
    <source>
        <dbReference type="ARBA" id="ARBA00022695"/>
    </source>
</evidence>
<keyword evidence="2" id="KW-0808">Transferase</keyword>
<feature type="region of interest" description="Disordered" evidence="9">
    <location>
        <begin position="858"/>
        <end position="892"/>
    </location>
</feature>
<evidence type="ECO:0000256" key="7">
    <source>
        <dbReference type="ARBA" id="ARBA00022801"/>
    </source>
</evidence>
<feature type="compositionally biased region" description="Basic and acidic residues" evidence="9">
    <location>
        <begin position="802"/>
        <end position="822"/>
    </location>
</feature>
<keyword evidence="5" id="KW-0479">Metal-binding</keyword>
<comment type="caution">
    <text evidence="11">The sequence shown here is derived from an EMBL/GenBank/DDBJ whole genome shotgun (WGS) entry which is preliminary data.</text>
</comment>
<dbReference type="InterPro" id="IPR000477">
    <property type="entry name" value="RT_dom"/>
</dbReference>
<dbReference type="Gene3D" id="3.30.70.270">
    <property type="match status" value="1"/>
</dbReference>
<dbReference type="GO" id="GO:0003676">
    <property type="term" value="F:nucleic acid binding"/>
    <property type="evidence" value="ECO:0007669"/>
    <property type="project" value="InterPro"/>
</dbReference>
<dbReference type="Gene3D" id="3.30.420.10">
    <property type="entry name" value="Ribonuclease H-like superfamily/Ribonuclease H"/>
    <property type="match status" value="2"/>
</dbReference>
<sequence length="2008" mass="228321">MLLKLKTLFAQQAEQELLQTTRDFHFYKQEERQSVSSYVLKMKGYIDNLEHLGLGKTINELHAMLKLHEQTLPKINAPALHAIRAGKKDILGVTILRHIGRHYPKTYWEHYPKTYWEHYPKTYWSITRRHTRRITRRHTGSITRRHIESHYPKTYWASLPKDILGALPKDILGALPKDVLKALPEDILGALPEDILGALPEDILGALPEDILGVLRHTGRHYPKTYFHGGKEVTKSLQGVDGGACKVIGCLLGGFMEVLEGLRESMKLKLGALSLYVGKGQRKAVEAIGVFYLCLPSGLEIVLNNCHYTPSITRGVISVFCLYEDGFINRFVNNTIQVSRNNMVYFSAIPRGGIFEIDLSNSYTNDISIYDVSNKKDKLDLDSALLWHCLLGYISKKRIEKLQHDGLLDSTDLAAFEKCVSCMSGKMAKKPYTHQVERAKDLLRLIHTDVCGPFKIMSRQGASYFITFTDDFSRYGYVYLLKHKHEVFETFKVFQKEVENQLGKTIKSLRSDRRGKYMSQEFLDHLKDQGIIAYRTPPYTPQHNGVSERRNGTLLDMVEKTPYEVWHGKAPKLSYLKVWGCEALVKRDTLTKPDKLEPRSIKCIFIGYPKEMMGYSFYYPPENKVLVELPPNGKTVGSKWLFKKKTNMDGVVHTYKARLVAKGYTQTLGIDYEETFSSVTDIRAIRILIATAAYYDYEIWQMDVKTAFLNGYLNEEVYMEQPAGVKSYLGRCLAMKDLGEATYILRIKIYRDRPRRLIGLCQSAYIEKILKRYCMENFKRGSIPMQEKLKLSKSQGALVKDNLEKDKIGTKPNKIESKREAWKSLTKSKPSHSQESSKEKKIQTKWTKNGKTLKISSSRLTRDQASNRTLSMNTTPKGRNRRSSKQKNCYVHPPKGMQKAIVVPPILAEQFELKHSLINMMTTDQFFGLKKDNPHDHLRAARRWLEKEPPHSITTFDESFHEAWDRYKDLLRGCPHHGFTEFHQLDTFYNALNPADQDSLNAVVGGNLLERSTQDVLTIIKNKSKVRNSRSKPIASQVKACDTNSNSKIAKLTHAVNQKTSAVTTAMTAMLKQFQATPPPAPVKAVEETCVTCRGAHPYYQYLAVGGNTFLEFRDNIQGYVSAATINYNQGNLGYRPQGVANQIRPLAMQIQIDMVKNELRNEMKSSIHTSLSNQTNEIKNMMASLLQMNTASTSSSSTLPSNTVANPKGDLKAITTRSEVSYDGPQIPPPVVENKPEATKDIVKSTNNGRTKDVQPQKLPEKLGDPCKFLIPCDFPRMAECLALADLGASINLMPYSVWKKLSLPNLTPTCMTLELADCSISRSVGVAEDVYVKVGSFHFLTDFVVVDFDADPRVPLILGRSFLKTKRALIDVFEGFSDTISSGNPTPFYDPIVSATSSTLTPFENNDFLLEEVDAFLDVEDEPTSSQFPQSYLDPEGDILLLEAFLNDDPSSPPPNQRNYLPEVRKELKIYEAKTDKSLVDEPPVVELKALPPHLVYAFLEGDDKLPVIIGKYLSVEENTALITVLKSHKRAITWKLSDIKGTFQRCMMAIFSDMIEKTIEVFMDDFFVFGNSFQSCLSHLKKMLKRCEDANLCLNWEKSHFMVKEGIVLGHKISKKGIEDMPFELMCDASDFAIGAVLGQCQDKHFRPIHYASKTMTEAELKYTTTEKEMLAVVHAFEKFRSSLILNKSIVYTDHSTLKYLFTKKDSKARLLRWVLLLQEFTFKVVDTKGAENLAADHLSRLENPHQNVLDPKEINESFPLETLNLVSTRGDPSPFPSSKGNKYILVAVDYLLKWVEAKALPTNDARVVCKFLKNLFSRFADGHRKIQINELNELRDQAYENSIIYKEKTKRIHDSKIKNRVFNVGDRVLLFNSHIKIFSGKLKSHWSGPFTIFQVFPYGTIELSQPNGPNFKVNGHRIKHYFGEDIPQSVKDNSEKDKSKQNWTKSRANEKRGKARQSQSPVTVKKAAKKRKYKLKGPKMENPKDVLNPRKPQGLKRNSGKDKS</sequence>
<dbReference type="Gene3D" id="3.10.20.370">
    <property type="match status" value="1"/>
</dbReference>
<keyword evidence="3" id="KW-0548">Nucleotidyltransferase</keyword>
<evidence type="ECO:0000256" key="2">
    <source>
        <dbReference type="ARBA" id="ARBA00022679"/>
    </source>
</evidence>
<dbReference type="Pfam" id="PF00665">
    <property type="entry name" value="rve"/>
    <property type="match status" value="1"/>
</dbReference>
<evidence type="ECO:0000256" key="6">
    <source>
        <dbReference type="ARBA" id="ARBA00022759"/>
    </source>
</evidence>
<dbReference type="EMBL" id="BKCJ010001799">
    <property type="protein sequence ID" value="GEU44099.1"/>
    <property type="molecule type" value="Genomic_DNA"/>
</dbReference>
<keyword evidence="4" id="KW-0540">Nuclease</keyword>
<dbReference type="GO" id="GO:0046872">
    <property type="term" value="F:metal ion binding"/>
    <property type="evidence" value="ECO:0007669"/>
    <property type="project" value="UniProtKB-KW"/>
</dbReference>
<dbReference type="CDD" id="cd09274">
    <property type="entry name" value="RNase_HI_RT_Ty3"/>
    <property type="match status" value="1"/>
</dbReference>
<dbReference type="CDD" id="cd00303">
    <property type="entry name" value="retropepsin_like"/>
    <property type="match status" value="1"/>
</dbReference>
<feature type="region of interest" description="Disordered" evidence="9">
    <location>
        <begin position="802"/>
        <end position="845"/>
    </location>
</feature>
<feature type="region of interest" description="Disordered" evidence="9">
    <location>
        <begin position="1928"/>
        <end position="2008"/>
    </location>
</feature>
<dbReference type="InterPro" id="IPR025724">
    <property type="entry name" value="GAG-pre-integrase_dom"/>
</dbReference>
<organism evidence="11">
    <name type="scientific">Tanacetum cinerariifolium</name>
    <name type="common">Dalmatian daisy</name>
    <name type="synonym">Chrysanthemum cinerariifolium</name>
    <dbReference type="NCBI Taxonomy" id="118510"/>
    <lineage>
        <taxon>Eukaryota</taxon>
        <taxon>Viridiplantae</taxon>
        <taxon>Streptophyta</taxon>
        <taxon>Embryophyta</taxon>
        <taxon>Tracheophyta</taxon>
        <taxon>Spermatophyta</taxon>
        <taxon>Magnoliopsida</taxon>
        <taxon>eudicotyledons</taxon>
        <taxon>Gunneridae</taxon>
        <taxon>Pentapetalae</taxon>
        <taxon>asterids</taxon>
        <taxon>campanulids</taxon>
        <taxon>Asterales</taxon>
        <taxon>Asteraceae</taxon>
        <taxon>Asteroideae</taxon>
        <taxon>Anthemideae</taxon>
        <taxon>Anthemidinae</taxon>
        <taxon>Tanacetum</taxon>
    </lineage>
</organism>
<dbReference type="Pfam" id="PF17917">
    <property type="entry name" value="RT_RNaseH"/>
    <property type="match status" value="1"/>
</dbReference>
<evidence type="ECO:0000256" key="8">
    <source>
        <dbReference type="ARBA" id="ARBA00022918"/>
    </source>
</evidence>
<dbReference type="Gene3D" id="2.40.70.10">
    <property type="entry name" value="Acid Proteases"/>
    <property type="match status" value="1"/>
</dbReference>
<dbReference type="InterPro" id="IPR039537">
    <property type="entry name" value="Retrotran_Ty1/copia-like"/>
</dbReference>
<dbReference type="Pfam" id="PF13976">
    <property type="entry name" value="gag_pre-integrs"/>
    <property type="match status" value="1"/>
</dbReference>
<gene>
    <name evidence="11" type="ORF">Tci_016077</name>
</gene>
<evidence type="ECO:0000256" key="5">
    <source>
        <dbReference type="ARBA" id="ARBA00022723"/>
    </source>
</evidence>
<dbReference type="CDD" id="cd01647">
    <property type="entry name" value="RT_LTR"/>
    <property type="match status" value="1"/>
</dbReference>
<dbReference type="InterPro" id="IPR036397">
    <property type="entry name" value="RNaseH_sf"/>
</dbReference>
<evidence type="ECO:0000256" key="9">
    <source>
        <dbReference type="SAM" id="MobiDB-lite"/>
    </source>
</evidence>
<dbReference type="PROSITE" id="PS50994">
    <property type="entry name" value="INTEGRASE"/>
    <property type="match status" value="1"/>
</dbReference>
<feature type="domain" description="Integrase catalytic" evidence="10">
    <location>
        <begin position="427"/>
        <end position="558"/>
    </location>
</feature>
<accession>A0A6L2K502</accession>
<feature type="compositionally biased region" description="Polar residues" evidence="9">
    <location>
        <begin position="825"/>
        <end position="834"/>
    </location>
</feature>
<dbReference type="SUPFAM" id="SSF56672">
    <property type="entry name" value="DNA/RNA polymerases"/>
    <property type="match status" value="1"/>
</dbReference>
<dbReference type="Pfam" id="PF00078">
    <property type="entry name" value="RVT_1"/>
    <property type="match status" value="1"/>
</dbReference>
<dbReference type="InterPro" id="IPR041373">
    <property type="entry name" value="RT_RNaseH"/>
</dbReference>
<reference evidence="11" key="1">
    <citation type="journal article" date="2019" name="Sci. Rep.">
        <title>Draft genome of Tanacetum cinerariifolium, the natural source of mosquito coil.</title>
        <authorList>
            <person name="Yamashiro T."/>
            <person name="Shiraishi A."/>
            <person name="Satake H."/>
            <person name="Nakayama K."/>
        </authorList>
    </citation>
    <scope>NUCLEOTIDE SEQUENCE</scope>
</reference>
<feature type="compositionally biased region" description="Basic and acidic residues" evidence="9">
    <location>
        <begin position="1982"/>
        <end position="1992"/>
    </location>
</feature>
<dbReference type="Pfam" id="PF07727">
    <property type="entry name" value="RVT_2"/>
    <property type="match status" value="1"/>
</dbReference>
<dbReference type="InterPro" id="IPR001584">
    <property type="entry name" value="Integrase_cat-core"/>
</dbReference>
<dbReference type="PANTHER" id="PTHR42648:SF27">
    <property type="entry name" value="RNA-DIRECTED DNA POLYMERASE"/>
    <property type="match status" value="1"/>
</dbReference>
<dbReference type="GO" id="GO:0016787">
    <property type="term" value="F:hydrolase activity"/>
    <property type="evidence" value="ECO:0007669"/>
    <property type="project" value="UniProtKB-KW"/>
</dbReference>
<dbReference type="InterPro" id="IPR013103">
    <property type="entry name" value="RVT_2"/>
</dbReference>
<dbReference type="GO" id="GO:0004519">
    <property type="term" value="F:endonuclease activity"/>
    <property type="evidence" value="ECO:0007669"/>
    <property type="project" value="UniProtKB-KW"/>
</dbReference>
<dbReference type="GO" id="GO:0003964">
    <property type="term" value="F:RNA-directed DNA polymerase activity"/>
    <property type="evidence" value="ECO:0007669"/>
    <property type="project" value="UniProtKB-KW"/>
</dbReference>